<name>A0A1E4T271_9ASCO</name>
<evidence type="ECO:0000313" key="1">
    <source>
        <dbReference type="EMBL" id="ODV85834.1"/>
    </source>
</evidence>
<gene>
    <name evidence="1" type="ORF">CANARDRAFT_27915</name>
</gene>
<sequence>MHSTEKDTFTHQINDLSILDHSFVIIPITLTPTSTHESEFHYRNLTRKRLVRSGLFEDDYPVGKIKEAEKFCTIAASAAVPKELRTWEHSDDLHSNLSKMKVHQARMKKWMTFRRCLTTTVTKLLKILFLQRKSKTTF</sequence>
<dbReference type="Proteomes" id="UP000094801">
    <property type="component" value="Unassembled WGS sequence"/>
</dbReference>
<proteinExistence type="predicted"/>
<accession>A0A1E4T271</accession>
<dbReference type="AlphaFoldDB" id="A0A1E4T271"/>
<reference evidence="2" key="1">
    <citation type="submission" date="2016-04" db="EMBL/GenBank/DDBJ databases">
        <title>Comparative genomics of biotechnologically important yeasts.</title>
        <authorList>
            <consortium name="DOE Joint Genome Institute"/>
            <person name="Riley R."/>
            <person name="Haridas S."/>
            <person name="Wolfe K.H."/>
            <person name="Lopes M.R."/>
            <person name="Hittinger C.T."/>
            <person name="Goker M."/>
            <person name="Salamov A."/>
            <person name="Wisecaver J."/>
            <person name="Long T.M."/>
            <person name="Aerts A.L."/>
            <person name="Barry K."/>
            <person name="Choi C."/>
            <person name="Clum A."/>
            <person name="Coughlan A.Y."/>
            <person name="Deshpande S."/>
            <person name="Douglass A.P."/>
            <person name="Hanson S.J."/>
            <person name="Klenk H.-P."/>
            <person name="Labutti K."/>
            <person name="Lapidus A."/>
            <person name="Lindquist E."/>
            <person name="Lipzen A."/>
            <person name="Meier-Kolthoff J.P."/>
            <person name="Ohm R.A."/>
            <person name="Otillar R.P."/>
            <person name="Pangilinan J."/>
            <person name="Peng Y."/>
            <person name="Rokas A."/>
            <person name="Rosa C.A."/>
            <person name="Scheuner C."/>
            <person name="Sibirny A.A."/>
            <person name="Slot J.C."/>
            <person name="Stielow J.B."/>
            <person name="Sun H."/>
            <person name="Kurtzman C.P."/>
            <person name="Blackwell M."/>
            <person name="Grigoriev I.V."/>
            <person name="Jeffries T.W."/>
        </authorList>
    </citation>
    <scope>NUCLEOTIDE SEQUENCE [LARGE SCALE GENOMIC DNA]</scope>
    <source>
        <strain evidence="2">NRRL YB-2248</strain>
    </source>
</reference>
<protein>
    <submittedName>
        <fullName evidence="1">Uncharacterized protein</fullName>
    </submittedName>
</protein>
<dbReference type="EMBL" id="KV453851">
    <property type="protein sequence ID" value="ODV85834.1"/>
    <property type="molecule type" value="Genomic_DNA"/>
</dbReference>
<keyword evidence="2" id="KW-1185">Reference proteome</keyword>
<evidence type="ECO:0000313" key="2">
    <source>
        <dbReference type="Proteomes" id="UP000094801"/>
    </source>
</evidence>
<organism evidence="1 2">
    <name type="scientific">[Candida] arabinofermentans NRRL YB-2248</name>
    <dbReference type="NCBI Taxonomy" id="983967"/>
    <lineage>
        <taxon>Eukaryota</taxon>
        <taxon>Fungi</taxon>
        <taxon>Dikarya</taxon>
        <taxon>Ascomycota</taxon>
        <taxon>Saccharomycotina</taxon>
        <taxon>Pichiomycetes</taxon>
        <taxon>Pichiales</taxon>
        <taxon>Pichiaceae</taxon>
        <taxon>Ogataea</taxon>
        <taxon>Ogataea/Candida clade</taxon>
    </lineage>
</organism>